<dbReference type="EMBL" id="UGYO01000001">
    <property type="protein sequence ID" value="SUI48675.1"/>
    <property type="molecule type" value="Genomic_DNA"/>
</dbReference>
<protein>
    <submittedName>
        <fullName evidence="2">Conjugal transfer mating pair stabilization protein TraN</fullName>
    </submittedName>
</protein>
<dbReference type="AlphaFoldDB" id="A0A379YQZ6"/>
<feature type="transmembrane region" description="Helical" evidence="1">
    <location>
        <begin position="75"/>
        <end position="101"/>
    </location>
</feature>
<accession>A0A379YQZ6</accession>
<evidence type="ECO:0000313" key="2">
    <source>
        <dbReference type="EMBL" id="SUI48675.1"/>
    </source>
</evidence>
<gene>
    <name evidence="2" type="ORF">NCTC10738_00374</name>
</gene>
<keyword evidence="3" id="KW-1185">Reference proteome</keyword>
<evidence type="ECO:0000256" key="1">
    <source>
        <dbReference type="SAM" id="Phobius"/>
    </source>
</evidence>
<dbReference type="Pfam" id="PF06986">
    <property type="entry name" value="F_T4SS_TraN"/>
    <property type="match status" value="1"/>
</dbReference>
<evidence type="ECO:0000313" key="3">
    <source>
        <dbReference type="Proteomes" id="UP000254069"/>
    </source>
</evidence>
<dbReference type="InterPro" id="IPR014121">
    <property type="entry name" value="TraN_Ftype"/>
</dbReference>
<keyword evidence="1" id="KW-1133">Transmembrane helix</keyword>
<dbReference type="Proteomes" id="UP000254069">
    <property type="component" value="Unassembled WGS sequence"/>
</dbReference>
<keyword evidence="1" id="KW-0812">Transmembrane</keyword>
<organism evidence="2 3">
    <name type="scientific">Shewanella algae</name>
    <dbReference type="NCBI Taxonomy" id="38313"/>
    <lineage>
        <taxon>Bacteria</taxon>
        <taxon>Pseudomonadati</taxon>
        <taxon>Pseudomonadota</taxon>
        <taxon>Gammaproteobacteria</taxon>
        <taxon>Alteromonadales</taxon>
        <taxon>Shewanellaceae</taxon>
        <taxon>Shewanella</taxon>
    </lineage>
</organism>
<name>A0A379YQZ6_9GAMM</name>
<keyword evidence="1" id="KW-0472">Membrane</keyword>
<reference evidence="2 3" key="1">
    <citation type="submission" date="2018-06" db="EMBL/GenBank/DDBJ databases">
        <authorList>
            <consortium name="Pathogen Informatics"/>
            <person name="Doyle S."/>
        </authorList>
    </citation>
    <scope>NUCLEOTIDE SEQUENCE [LARGE SCALE GENOMIC DNA]</scope>
    <source>
        <strain evidence="2 3">NCTC10738</strain>
    </source>
</reference>
<sequence>MDCCEKPSGVSLSDYITMIVAVNKLDTAVMAMNPSSAIYGSWNTLREPITSTWSAVKEPFVSAWDSLMGAGPSTAAGAVLSTVMTAYMIYSVTMILIQLIWKCEQSEFEMNAKRVLKSCHYVGSYCKSKFLGACVEKRQSYCCFTSPLSRIIQEQVRPQLGLGWGSAKSPNCEGLTASQLNQVDWSQVNLDEWIGILSITGNLPEIPSLDLERLTGSGSTLNVDGNRQSAADRAIERLNGMDAQKLRQEATEEISGNN</sequence>
<proteinExistence type="predicted"/>